<dbReference type="NCBIfam" id="TIGR01066">
    <property type="entry name" value="rplM_bact"/>
    <property type="match status" value="1"/>
</dbReference>
<dbReference type="EMBL" id="MEVT01000022">
    <property type="protein sequence ID" value="OGC62260.1"/>
    <property type="molecule type" value="Genomic_DNA"/>
</dbReference>
<evidence type="ECO:0000256" key="4">
    <source>
        <dbReference type="HAMAP-Rule" id="MF_01366"/>
    </source>
</evidence>
<dbReference type="InterPro" id="IPR005823">
    <property type="entry name" value="Ribosomal_uL13_bac-type"/>
</dbReference>
<dbReference type="CDD" id="cd00392">
    <property type="entry name" value="Ribosomal_L13"/>
    <property type="match status" value="1"/>
</dbReference>
<dbReference type="Gene3D" id="3.90.1180.10">
    <property type="entry name" value="Ribosomal protein L13"/>
    <property type="match status" value="1"/>
</dbReference>
<dbReference type="InterPro" id="IPR023563">
    <property type="entry name" value="Ribosomal_uL13_CS"/>
</dbReference>
<evidence type="ECO:0000256" key="3">
    <source>
        <dbReference type="ARBA" id="ARBA00023274"/>
    </source>
</evidence>
<evidence type="ECO:0000256" key="2">
    <source>
        <dbReference type="ARBA" id="ARBA00022980"/>
    </source>
</evidence>
<dbReference type="Proteomes" id="UP000176614">
    <property type="component" value="Unassembled WGS sequence"/>
</dbReference>
<sequence>MKGNTYAPNQDNIKKEWHFIDATDQTLGRLASKVAHIIIGKNKVEYSPNSLVNDSVVVTNTSKIVVTGKKDTDKIYIKHTGFPKGLREITYSKMKEKDPTKALRLAVYGMLPHNKLRAKRIKCLHIYSGEDHPHKAQIAK</sequence>
<proteinExistence type="inferred from homology"/>
<dbReference type="Pfam" id="PF00572">
    <property type="entry name" value="Ribosomal_L13"/>
    <property type="match status" value="1"/>
</dbReference>
<organism evidence="7 8">
    <name type="scientific">candidate division WWE3 bacterium RIFOXYA2_FULL_46_9</name>
    <dbReference type="NCBI Taxonomy" id="1802636"/>
    <lineage>
        <taxon>Bacteria</taxon>
        <taxon>Katanobacteria</taxon>
    </lineage>
</organism>
<keyword evidence="3 4" id="KW-0687">Ribonucleoprotein</keyword>
<protein>
    <recommendedName>
        <fullName evidence="4">Large ribosomal subunit protein uL13</fullName>
    </recommendedName>
</protein>
<dbReference type="GO" id="GO:0005840">
    <property type="term" value="C:ribosome"/>
    <property type="evidence" value="ECO:0007669"/>
    <property type="project" value="UniProtKB-KW"/>
</dbReference>
<dbReference type="SUPFAM" id="SSF52161">
    <property type="entry name" value="Ribosomal protein L13"/>
    <property type="match status" value="1"/>
</dbReference>
<dbReference type="PROSITE" id="PS00783">
    <property type="entry name" value="RIBOSOMAL_L13"/>
    <property type="match status" value="1"/>
</dbReference>
<evidence type="ECO:0000256" key="6">
    <source>
        <dbReference type="RuleBase" id="RU003878"/>
    </source>
</evidence>
<comment type="subunit">
    <text evidence="4">Part of the 50S ribosomal subunit.</text>
</comment>
<evidence type="ECO:0000313" key="7">
    <source>
        <dbReference type="EMBL" id="OGC62260.1"/>
    </source>
</evidence>
<evidence type="ECO:0000256" key="1">
    <source>
        <dbReference type="ARBA" id="ARBA00006227"/>
    </source>
</evidence>
<dbReference type="AlphaFoldDB" id="A0A1F4VYT7"/>
<dbReference type="GO" id="GO:0006412">
    <property type="term" value="P:translation"/>
    <property type="evidence" value="ECO:0007669"/>
    <property type="project" value="UniProtKB-UniRule"/>
</dbReference>
<reference evidence="7 8" key="1">
    <citation type="journal article" date="2016" name="Nat. Commun.">
        <title>Thousands of microbial genomes shed light on interconnected biogeochemical processes in an aquifer system.</title>
        <authorList>
            <person name="Anantharaman K."/>
            <person name="Brown C.T."/>
            <person name="Hug L.A."/>
            <person name="Sharon I."/>
            <person name="Castelle C.J."/>
            <person name="Probst A.J."/>
            <person name="Thomas B.C."/>
            <person name="Singh A."/>
            <person name="Wilkins M.J."/>
            <person name="Karaoz U."/>
            <person name="Brodie E.L."/>
            <person name="Williams K.H."/>
            <person name="Hubbard S.S."/>
            <person name="Banfield J.F."/>
        </authorList>
    </citation>
    <scope>NUCLEOTIDE SEQUENCE [LARGE SCALE GENOMIC DNA]</scope>
</reference>
<dbReference type="GO" id="GO:0003735">
    <property type="term" value="F:structural constituent of ribosome"/>
    <property type="evidence" value="ECO:0007669"/>
    <property type="project" value="InterPro"/>
</dbReference>
<dbReference type="InterPro" id="IPR005822">
    <property type="entry name" value="Ribosomal_uL13"/>
</dbReference>
<dbReference type="GO" id="GO:0003729">
    <property type="term" value="F:mRNA binding"/>
    <property type="evidence" value="ECO:0007669"/>
    <property type="project" value="TreeGrafter"/>
</dbReference>
<dbReference type="PANTHER" id="PTHR11545">
    <property type="entry name" value="RIBOSOMAL PROTEIN L13"/>
    <property type="match status" value="1"/>
</dbReference>
<dbReference type="PANTHER" id="PTHR11545:SF2">
    <property type="entry name" value="LARGE RIBOSOMAL SUBUNIT PROTEIN UL13M"/>
    <property type="match status" value="1"/>
</dbReference>
<comment type="similarity">
    <text evidence="1 4 5">Belongs to the universal ribosomal protein uL13 family.</text>
</comment>
<comment type="caution">
    <text evidence="7">The sequence shown here is derived from an EMBL/GenBank/DDBJ whole genome shotgun (WGS) entry which is preliminary data.</text>
</comment>
<evidence type="ECO:0000256" key="5">
    <source>
        <dbReference type="RuleBase" id="RU003877"/>
    </source>
</evidence>
<dbReference type="PIRSF" id="PIRSF002181">
    <property type="entry name" value="Ribosomal_L13"/>
    <property type="match status" value="1"/>
</dbReference>
<accession>A0A1F4VYT7</accession>
<comment type="function">
    <text evidence="4 6">This protein is one of the early assembly proteins of the 50S ribosomal subunit, although it is not seen to bind rRNA by itself. It is important during the early stages of 50S assembly.</text>
</comment>
<keyword evidence="2 4" id="KW-0689">Ribosomal protein</keyword>
<dbReference type="HAMAP" id="MF_01366">
    <property type="entry name" value="Ribosomal_uL13"/>
    <property type="match status" value="1"/>
</dbReference>
<dbReference type="InterPro" id="IPR036899">
    <property type="entry name" value="Ribosomal_uL13_sf"/>
</dbReference>
<name>A0A1F4VYT7_UNCKA</name>
<dbReference type="GO" id="GO:1990904">
    <property type="term" value="C:ribonucleoprotein complex"/>
    <property type="evidence" value="ECO:0007669"/>
    <property type="project" value="UniProtKB-KW"/>
</dbReference>
<gene>
    <name evidence="4 6" type="primary">rplM</name>
    <name evidence="7" type="ORF">A2264_03155</name>
</gene>
<evidence type="ECO:0000313" key="8">
    <source>
        <dbReference type="Proteomes" id="UP000176614"/>
    </source>
</evidence>
<dbReference type="GO" id="GO:0017148">
    <property type="term" value="P:negative regulation of translation"/>
    <property type="evidence" value="ECO:0007669"/>
    <property type="project" value="TreeGrafter"/>
</dbReference>